<keyword evidence="8 12" id="KW-0067">ATP-binding</keyword>
<dbReference type="InterPro" id="IPR011764">
    <property type="entry name" value="Biotin_carboxylation_dom"/>
</dbReference>
<dbReference type="PROSITE" id="PS00867">
    <property type="entry name" value="CPSASE_2"/>
    <property type="match status" value="1"/>
</dbReference>
<feature type="domain" description="Biotin carboxylation" evidence="15">
    <location>
        <begin position="1"/>
        <end position="446"/>
    </location>
</feature>
<dbReference type="GO" id="GO:0006633">
    <property type="term" value="P:fatty acid biosynthetic process"/>
    <property type="evidence" value="ECO:0007669"/>
    <property type="project" value="UniProtKB-KW"/>
</dbReference>
<dbReference type="PANTHER" id="PTHR48095">
    <property type="entry name" value="PYRUVATE CARBOXYLASE SUBUNIT A"/>
    <property type="match status" value="1"/>
</dbReference>
<dbReference type="InterPro" id="IPR011761">
    <property type="entry name" value="ATP-grasp"/>
</dbReference>
<dbReference type="Pfam" id="PF02785">
    <property type="entry name" value="Biotin_carb_C"/>
    <property type="match status" value="1"/>
</dbReference>
<dbReference type="Proteomes" id="UP000663859">
    <property type="component" value="Unassembled WGS sequence"/>
</dbReference>
<evidence type="ECO:0000256" key="7">
    <source>
        <dbReference type="ARBA" id="ARBA00022741"/>
    </source>
</evidence>
<dbReference type="GO" id="GO:0046872">
    <property type="term" value="F:metal ion binding"/>
    <property type="evidence" value="ECO:0007669"/>
    <property type="project" value="UniProtKB-KW"/>
</dbReference>
<dbReference type="SUPFAM" id="SSF56059">
    <property type="entry name" value="Glutathione synthetase ATP-binding domain-like"/>
    <property type="match status" value="1"/>
</dbReference>
<keyword evidence="16" id="KW-0670">Pyruvate</keyword>
<evidence type="ECO:0000256" key="6">
    <source>
        <dbReference type="ARBA" id="ARBA00022723"/>
    </source>
</evidence>
<keyword evidence="9" id="KW-0460">Magnesium</keyword>
<comment type="subunit">
    <text evidence="3 13">Acetyl-CoA carboxylase is a heterohexamer of biotin carboxyl carrier protein, biotin carboxylase and the two subunits of carboxyl transferase in a 2:2 complex.</text>
</comment>
<comment type="catalytic activity">
    <reaction evidence="11 13">
        <text>N(6)-biotinyl-L-lysyl-[protein] + hydrogencarbonate + ATP = N(6)-carboxybiotinyl-L-lysyl-[protein] + ADP + phosphate + H(+)</text>
        <dbReference type="Rhea" id="RHEA:13501"/>
        <dbReference type="Rhea" id="RHEA-COMP:10505"/>
        <dbReference type="Rhea" id="RHEA-COMP:10506"/>
        <dbReference type="ChEBI" id="CHEBI:15378"/>
        <dbReference type="ChEBI" id="CHEBI:17544"/>
        <dbReference type="ChEBI" id="CHEBI:30616"/>
        <dbReference type="ChEBI" id="CHEBI:43474"/>
        <dbReference type="ChEBI" id="CHEBI:83144"/>
        <dbReference type="ChEBI" id="CHEBI:83145"/>
        <dbReference type="ChEBI" id="CHEBI:456216"/>
        <dbReference type="EC" id="6.3.4.14"/>
    </reaction>
</comment>
<gene>
    <name evidence="16" type="primary">pycA</name>
    <name evidence="16" type="ORF">MPNT_10240</name>
</gene>
<evidence type="ECO:0000256" key="10">
    <source>
        <dbReference type="ARBA" id="ARBA00023267"/>
    </source>
</evidence>
<dbReference type="NCBIfam" id="TIGR00514">
    <property type="entry name" value="accC"/>
    <property type="match status" value="1"/>
</dbReference>
<dbReference type="GO" id="GO:0004075">
    <property type="term" value="F:biotin carboxylase activity"/>
    <property type="evidence" value="ECO:0007669"/>
    <property type="project" value="UniProtKB-EC"/>
</dbReference>
<keyword evidence="7 12" id="KW-0547">Nucleotide-binding</keyword>
<dbReference type="SUPFAM" id="SSF51246">
    <property type="entry name" value="Rudiment single hybrid motif"/>
    <property type="match status" value="1"/>
</dbReference>
<sequence length="473" mass="51989">MFKKVLVANRGEIAVRIIRACKELGIRTLAVYSDCDAQALHVRLADEAVCIGPGPSTESYLKIDRIISAAEIGDVDALHPGYGFLAENPYLAEICQSCKITFIGPPLEAIRTMGNKALARSIARRAGVPVVPGSEGTIESEQDALRICRQIGYPVLIKAAAGGGGRGMRVAHNDVSLLQAFVAARMEAEKSFGNGELYVERLIEKPRHVEFQILADRQGKIIHLGERDCSIQRRHQKLVEECPSPGMDPALRRKMGRASVRIAEAVGYQNVGTVEFLVDRSGNFYFIEMNTRIQVEHPVTEEAYGVDLVKQQILLAAGVPLGKEWDELVPSRHAIELRINAEDPLDDFRPYPGTVTRLHVPGGPGVRFDSFLVAGSSVPPYYDSLLGKLIAFGENREVALQRLARALEEMEIVGVPTTLALGRMLVRNPDFRRGDYSVDFLEELLSDRKTLWETASPVSTGLGKPEEVSEVVP</sequence>
<evidence type="ECO:0000256" key="3">
    <source>
        <dbReference type="ARBA" id="ARBA00011750"/>
    </source>
</evidence>
<dbReference type="EMBL" id="CAJNOB010000001">
    <property type="protein sequence ID" value="CAF0689493.1"/>
    <property type="molecule type" value="Genomic_DNA"/>
</dbReference>
<evidence type="ECO:0000256" key="11">
    <source>
        <dbReference type="ARBA" id="ARBA00048600"/>
    </source>
</evidence>
<evidence type="ECO:0000256" key="13">
    <source>
        <dbReference type="RuleBase" id="RU365063"/>
    </source>
</evidence>
<evidence type="ECO:0000313" key="16">
    <source>
        <dbReference type="EMBL" id="CAF0689493.1"/>
    </source>
</evidence>
<evidence type="ECO:0000256" key="5">
    <source>
        <dbReference type="ARBA" id="ARBA00022598"/>
    </source>
</evidence>
<accession>A0A8J2FN42</accession>
<dbReference type="InterPro" id="IPR005482">
    <property type="entry name" value="Biotin_COase_C"/>
</dbReference>
<dbReference type="InterPro" id="IPR016185">
    <property type="entry name" value="PreATP-grasp_dom_sf"/>
</dbReference>
<dbReference type="PROSITE" id="PS50975">
    <property type="entry name" value="ATP_GRASP"/>
    <property type="match status" value="1"/>
</dbReference>
<comment type="function">
    <text evidence="1 13">This protein is a component of the acetyl coenzyme A carboxylase complex; first, biotin carboxylase catalyzes the carboxylation of the carrier protein and then the transcarboxylase transfers the carboxyl group to form malonyl-CoA.</text>
</comment>
<keyword evidence="5 13" id="KW-0436">Ligase</keyword>
<evidence type="ECO:0000256" key="1">
    <source>
        <dbReference type="ARBA" id="ARBA00003761"/>
    </source>
</evidence>
<dbReference type="InterPro" id="IPR051602">
    <property type="entry name" value="ACC_Biotin_Carboxylase"/>
</dbReference>
<keyword evidence="17" id="KW-1185">Reference proteome</keyword>
<evidence type="ECO:0000259" key="14">
    <source>
        <dbReference type="PROSITE" id="PS50975"/>
    </source>
</evidence>
<keyword evidence="13" id="KW-0275">Fatty acid biosynthesis</keyword>
<evidence type="ECO:0000313" key="17">
    <source>
        <dbReference type="Proteomes" id="UP000663859"/>
    </source>
</evidence>
<keyword evidence="6" id="KW-0479">Metal-binding</keyword>
<reference evidence="16" key="1">
    <citation type="submission" date="2021-02" db="EMBL/GenBank/DDBJ databases">
        <authorList>
            <person name="Cremers G."/>
            <person name="Picone N."/>
        </authorList>
    </citation>
    <scope>NUCLEOTIDE SEQUENCE</scope>
    <source>
        <strain evidence="16">PQ17</strain>
    </source>
</reference>
<dbReference type="Pfam" id="PF00289">
    <property type="entry name" value="Biotin_carb_N"/>
    <property type="match status" value="1"/>
</dbReference>
<evidence type="ECO:0000256" key="9">
    <source>
        <dbReference type="ARBA" id="ARBA00022842"/>
    </source>
</evidence>
<dbReference type="GO" id="GO:0005524">
    <property type="term" value="F:ATP binding"/>
    <property type="evidence" value="ECO:0007669"/>
    <property type="project" value="UniProtKB-UniRule"/>
</dbReference>
<keyword evidence="13" id="KW-0444">Lipid biosynthesis</keyword>
<proteinExistence type="predicted"/>
<name>A0A8J2FN42_9BACT</name>
<evidence type="ECO:0000256" key="8">
    <source>
        <dbReference type="ARBA" id="ARBA00022840"/>
    </source>
</evidence>
<dbReference type="InterPro" id="IPR011054">
    <property type="entry name" value="Rudment_hybrid_motif"/>
</dbReference>
<comment type="caution">
    <text evidence="16">The sequence shown here is derived from an EMBL/GenBank/DDBJ whole genome shotgun (WGS) entry which is preliminary data.</text>
</comment>
<dbReference type="SMART" id="SM00878">
    <property type="entry name" value="Biotin_carb_C"/>
    <property type="match status" value="1"/>
</dbReference>
<evidence type="ECO:0000256" key="2">
    <source>
        <dbReference type="ARBA" id="ARBA00004956"/>
    </source>
</evidence>
<organism evidence="16 17">
    <name type="scientific">Candidatus Methylacidithermus pantelleriae</name>
    <dbReference type="NCBI Taxonomy" id="2744239"/>
    <lineage>
        <taxon>Bacteria</taxon>
        <taxon>Pseudomonadati</taxon>
        <taxon>Verrucomicrobiota</taxon>
        <taxon>Methylacidiphilae</taxon>
        <taxon>Methylacidiphilales</taxon>
        <taxon>Methylacidiphilaceae</taxon>
        <taxon>Candidatus Methylacidithermus</taxon>
    </lineage>
</organism>
<dbReference type="PANTHER" id="PTHR48095:SF2">
    <property type="entry name" value="BIOTIN CARBOXYLASE, CHLOROPLASTIC"/>
    <property type="match status" value="1"/>
</dbReference>
<dbReference type="FunFam" id="3.40.50.20:FF:000010">
    <property type="entry name" value="Propionyl-CoA carboxylase subunit alpha"/>
    <property type="match status" value="1"/>
</dbReference>
<dbReference type="AlphaFoldDB" id="A0A8J2FN42"/>
<dbReference type="Pfam" id="PF02786">
    <property type="entry name" value="CPSase_L_D2"/>
    <property type="match status" value="1"/>
</dbReference>
<dbReference type="InterPro" id="IPR004549">
    <property type="entry name" value="Acetyl_CoA_COase_biotin_COase"/>
</dbReference>
<dbReference type="FunFam" id="3.30.1490.20:FF:000018">
    <property type="entry name" value="Biotin carboxylase"/>
    <property type="match status" value="1"/>
</dbReference>
<dbReference type="SUPFAM" id="SSF52440">
    <property type="entry name" value="PreATP-grasp domain"/>
    <property type="match status" value="1"/>
</dbReference>
<evidence type="ECO:0000259" key="15">
    <source>
        <dbReference type="PROSITE" id="PS50979"/>
    </source>
</evidence>
<dbReference type="PROSITE" id="PS50979">
    <property type="entry name" value="BC"/>
    <property type="match status" value="1"/>
</dbReference>
<evidence type="ECO:0000256" key="12">
    <source>
        <dbReference type="PROSITE-ProRule" id="PRU00409"/>
    </source>
</evidence>
<dbReference type="GO" id="GO:2001295">
    <property type="term" value="P:malonyl-CoA biosynthetic process"/>
    <property type="evidence" value="ECO:0007669"/>
    <property type="project" value="UniProtKB-UniPathway"/>
</dbReference>
<dbReference type="NCBIfam" id="NF006367">
    <property type="entry name" value="PRK08591.1"/>
    <property type="match status" value="1"/>
</dbReference>
<dbReference type="RefSeq" id="WP_174581703.1">
    <property type="nucleotide sequence ID" value="NZ_CAJNOB010000001.1"/>
</dbReference>
<keyword evidence="10 13" id="KW-0092">Biotin</keyword>
<evidence type="ECO:0000256" key="4">
    <source>
        <dbReference type="ARBA" id="ARBA00013263"/>
    </source>
</evidence>
<dbReference type="PROSITE" id="PS00866">
    <property type="entry name" value="CPSASE_1"/>
    <property type="match status" value="1"/>
</dbReference>
<dbReference type="EC" id="6.3.4.14" evidence="4 13"/>
<feature type="domain" description="ATP-grasp" evidence="14">
    <location>
        <begin position="120"/>
        <end position="317"/>
    </location>
</feature>
<dbReference type="UniPathway" id="UPA00655">
    <property type="reaction ID" value="UER00711"/>
</dbReference>
<comment type="pathway">
    <text evidence="2 13">Lipid metabolism; malonyl-CoA biosynthesis; malonyl-CoA from acetyl-CoA: step 1/1.</text>
</comment>
<dbReference type="InterPro" id="IPR005481">
    <property type="entry name" value="BC-like_N"/>
</dbReference>
<dbReference type="InterPro" id="IPR005479">
    <property type="entry name" value="CPAse_ATP-bd"/>
</dbReference>
<keyword evidence="13" id="KW-0443">Lipid metabolism</keyword>
<keyword evidence="13" id="KW-0276">Fatty acid metabolism</keyword>
<protein>
    <recommendedName>
        <fullName evidence="4 13">Biotin carboxylase</fullName>
        <ecNumber evidence="4 13">6.3.4.14</ecNumber>
    </recommendedName>
    <alternativeName>
        <fullName evidence="13">Acetyl-coenzyme A carboxylase biotin carboxylase subunit A</fullName>
    </alternativeName>
</protein>
<dbReference type="Gene3D" id="3.30.470.20">
    <property type="entry name" value="ATP-grasp fold, B domain"/>
    <property type="match status" value="1"/>
</dbReference>